<feature type="signal peptide" evidence="1">
    <location>
        <begin position="1"/>
        <end position="20"/>
    </location>
</feature>
<gene>
    <name evidence="3" type="primary">LOC113217572</name>
</gene>
<evidence type="ECO:0000313" key="2">
    <source>
        <dbReference type="Proteomes" id="UP000504606"/>
    </source>
</evidence>
<dbReference type="GeneID" id="113217572"/>
<organism evidence="2 3">
    <name type="scientific">Frankliniella occidentalis</name>
    <name type="common">Western flower thrips</name>
    <name type="synonym">Euthrips occidentalis</name>
    <dbReference type="NCBI Taxonomy" id="133901"/>
    <lineage>
        <taxon>Eukaryota</taxon>
        <taxon>Metazoa</taxon>
        <taxon>Ecdysozoa</taxon>
        <taxon>Arthropoda</taxon>
        <taxon>Hexapoda</taxon>
        <taxon>Insecta</taxon>
        <taxon>Pterygota</taxon>
        <taxon>Neoptera</taxon>
        <taxon>Paraneoptera</taxon>
        <taxon>Thysanoptera</taxon>
        <taxon>Terebrantia</taxon>
        <taxon>Thripoidea</taxon>
        <taxon>Thripidae</taxon>
        <taxon>Frankliniella</taxon>
    </lineage>
</organism>
<feature type="chain" id="PRO_5026782624" evidence="1">
    <location>
        <begin position="21"/>
        <end position="197"/>
    </location>
</feature>
<keyword evidence="1" id="KW-0732">Signal</keyword>
<keyword evidence="2" id="KW-1185">Reference proteome</keyword>
<accession>A0A6J1TKN5</accession>
<dbReference type="Proteomes" id="UP000504606">
    <property type="component" value="Unplaced"/>
</dbReference>
<evidence type="ECO:0000256" key="1">
    <source>
        <dbReference type="SAM" id="SignalP"/>
    </source>
</evidence>
<dbReference type="AlphaFoldDB" id="A0A6J1TKN5"/>
<name>A0A6J1TKN5_FRAOC</name>
<sequence>MALVLAAVLLALMNQKDGYGKSLNTFAGRYIAYGTKFYNCDQTQLPTSDKPTWNWYLRFTHHFNPLKPEELQRFDGNVTGLEEVNDNCWTRVVVDARSNNQWKENAFVFNFPGGACSAAYQHTKCFQALTGKLLSKGKTCVLNPGVSILSDTPMDWSFPYFPIMPYGEWRFRLSYGPPGQKRASGCHIAEAVTIPKS</sequence>
<protein>
    <submittedName>
        <fullName evidence="3">Uncharacterized protein LOC113217572 isoform X1</fullName>
    </submittedName>
</protein>
<reference evidence="3" key="1">
    <citation type="submission" date="2025-08" db="UniProtKB">
        <authorList>
            <consortium name="RefSeq"/>
        </authorList>
    </citation>
    <scope>IDENTIFICATION</scope>
    <source>
        <tissue evidence="3">Whole organism</tissue>
    </source>
</reference>
<evidence type="ECO:0000313" key="3">
    <source>
        <dbReference type="RefSeq" id="XP_026293312.1"/>
    </source>
</evidence>
<dbReference type="OrthoDB" id="8179976at2759"/>
<dbReference type="RefSeq" id="XP_026293312.1">
    <property type="nucleotide sequence ID" value="XM_026437527.2"/>
</dbReference>
<proteinExistence type="predicted"/>
<dbReference type="KEGG" id="foc:113217572"/>